<dbReference type="EMBL" id="JAPFIT010000018">
    <property type="protein sequence ID" value="MDC5741821.1"/>
    <property type="molecule type" value="Genomic_DNA"/>
</dbReference>
<accession>A0A178JGF9</accession>
<dbReference type="Proteomes" id="UP001150001">
    <property type="component" value="Unassembled WGS sequence"/>
</dbReference>
<sequence>MVKRIILIAMIVLGLFASITTYAFLNGSSCQYSMTLHVPDDDRDVFLTCYRGKVVALQTKQDDKGNYLSKYKVEARQLRLGEQTIYFVYSRKILVDDNKQDENDHFNQISSGYKFLFYRLIRDGDDIYVFQSFPRYYVHKGKVSGTLDIWEKFFS</sequence>
<keyword evidence="4" id="KW-1185">Reference proteome</keyword>
<dbReference type="AlphaFoldDB" id="A0A178JGF9"/>
<dbReference type="OrthoDB" id="5876046at2"/>
<dbReference type="GeneID" id="78075032"/>
<reference evidence="1" key="2">
    <citation type="submission" date="2022-11" db="EMBL/GenBank/DDBJ databases">
        <title>Role of the vibriolysin VemA secreted by the emergent pathogen Vibrio europaeus in the colonization of Manila clam mucus.</title>
        <authorList>
            <person name="Martinez C."/>
            <person name="Rodriguez S."/>
            <person name="Vences A."/>
            <person name="Barja J.L."/>
            <person name="Toranzo A.E."/>
            <person name="Dubert J."/>
        </authorList>
    </citation>
    <scope>NUCLEOTIDE SEQUENCE</scope>
    <source>
        <strain evidence="1">3454</strain>
    </source>
</reference>
<evidence type="ECO:0000313" key="4">
    <source>
        <dbReference type="Proteomes" id="UP001150001"/>
    </source>
</evidence>
<evidence type="ECO:0008006" key="5">
    <source>
        <dbReference type="Google" id="ProtNLM"/>
    </source>
</evidence>
<name>A0A178JGF9_9VIBR</name>
<gene>
    <name evidence="2" type="ORF">AZ468_04965</name>
    <name evidence="1" type="ORF">OPW20_17235</name>
</gene>
<dbReference type="RefSeq" id="WP_069666400.1">
    <property type="nucleotide sequence ID" value="NZ_JAPFIM010000026.1"/>
</dbReference>
<proteinExistence type="predicted"/>
<reference evidence="2 3" key="1">
    <citation type="submission" date="2016-03" db="EMBL/GenBank/DDBJ databases">
        <title>Draft genome sequence of the Vibrio tubiashii subs. europaeus.</title>
        <authorList>
            <person name="Spinard E."/>
            <person name="Dubert J."/>
            <person name="Nelson D.R."/>
            <person name="Barja J.L."/>
        </authorList>
    </citation>
    <scope>NUCLEOTIDE SEQUENCE [LARGE SCALE GENOMIC DNA]</scope>
    <source>
        <strain evidence="3">PP-638</strain>
        <strain evidence="2">PP2-638</strain>
    </source>
</reference>
<dbReference type="EMBL" id="LUAX01000001">
    <property type="protein sequence ID" value="OAN00477.1"/>
    <property type="molecule type" value="Genomic_DNA"/>
</dbReference>
<dbReference type="Proteomes" id="UP000094761">
    <property type="component" value="Unassembled WGS sequence"/>
</dbReference>
<evidence type="ECO:0000313" key="3">
    <source>
        <dbReference type="Proteomes" id="UP000094761"/>
    </source>
</evidence>
<comment type="caution">
    <text evidence="2">The sequence shown here is derived from an EMBL/GenBank/DDBJ whole genome shotgun (WGS) entry which is preliminary data.</text>
</comment>
<evidence type="ECO:0000313" key="2">
    <source>
        <dbReference type="EMBL" id="OAN00477.1"/>
    </source>
</evidence>
<protein>
    <recommendedName>
        <fullName evidence="5">Secreted protein</fullName>
    </recommendedName>
</protein>
<evidence type="ECO:0000313" key="1">
    <source>
        <dbReference type="EMBL" id="MDC5741821.1"/>
    </source>
</evidence>
<organism evidence="2 3">
    <name type="scientific">Vibrio europaeus</name>
    <dbReference type="NCBI Taxonomy" id="300876"/>
    <lineage>
        <taxon>Bacteria</taxon>
        <taxon>Pseudomonadati</taxon>
        <taxon>Pseudomonadota</taxon>
        <taxon>Gammaproteobacteria</taxon>
        <taxon>Vibrionales</taxon>
        <taxon>Vibrionaceae</taxon>
        <taxon>Vibrio</taxon>
        <taxon>Vibrio oreintalis group</taxon>
    </lineage>
</organism>